<dbReference type="EMBL" id="BAAACG010000003">
    <property type="protein sequence ID" value="GAA0733577.1"/>
    <property type="molecule type" value="Genomic_DNA"/>
</dbReference>
<sequence length="199" mass="22150">MLSCKDKKILQNKLENFYCKQCDICICNFVCCKDAATNICDCCVKPLEDILQQLKNILPSNTQLDIRFTNSSGVEVVIADIVSINDGIINVNNTDFISICNISRIAWSGEEGIDQIKLLPPVCTCGECDCCERPLREILTKIPSGTDISIKYIGQQDSEISRKTTLIKTGFGILLAEDTDRKEPEVYSICKLLKVDTVV</sequence>
<accession>A0ABP3UGK8</accession>
<dbReference type="Proteomes" id="UP001501510">
    <property type="component" value="Unassembled WGS sequence"/>
</dbReference>
<evidence type="ECO:0000313" key="1">
    <source>
        <dbReference type="EMBL" id="GAA0733577.1"/>
    </source>
</evidence>
<proteinExistence type="predicted"/>
<organism evidence="1 2">
    <name type="scientific">Clostridium oceanicum</name>
    <dbReference type="NCBI Taxonomy" id="1543"/>
    <lineage>
        <taxon>Bacteria</taxon>
        <taxon>Bacillati</taxon>
        <taxon>Bacillota</taxon>
        <taxon>Clostridia</taxon>
        <taxon>Eubacteriales</taxon>
        <taxon>Clostridiaceae</taxon>
        <taxon>Clostridium</taxon>
    </lineage>
</organism>
<dbReference type="RefSeq" id="WP_343758460.1">
    <property type="nucleotide sequence ID" value="NZ_BAAACG010000003.1"/>
</dbReference>
<keyword evidence="2" id="KW-1185">Reference proteome</keyword>
<comment type="caution">
    <text evidence="1">The sequence shown here is derived from an EMBL/GenBank/DDBJ whole genome shotgun (WGS) entry which is preliminary data.</text>
</comment>
<evidence type="ECO:0000313" key="2">
    <source>
        <dbReference type="Proteomes" id="UP001501510"/>
    </source>
</evidence>
<name>A0ABP3UGK8_9CLOT</name>
<gene>
    <name evidence="1" type="ORF">GCM10008906_04640</name>
</gene>
<protein>
    <submittedName>
        <fullName evidence="1">Uncharacterized protein</fullName>
    </submittedName>
</protein>
<reference evidence="2" key="1">
    <citation type="journal article" date="2019" name="Int. J. Syst. Evol. Microbiol.">
        <title>The Global Catalogue of Microorganisms (GCM) 10K type strain sequencing project: providing services to taxonomists for standard genome sequencing and annotation.</title>
        <authorList>
            <consortium name="The Broad Institute Genomics Platform"/>
            <consortium name="The Broad Institute Genome Sequencing Center for Infectious Disease"/>
            <person name="Wu L."/>
            <person name="Ma J."/>
        </authorList>
    </citation>
    <scope>NUCLEOTIDE SEQUENCE [LARGE SCALE GENOMIC DNA]</scope>
    <source>
        <strain evidence="2">JCM 1407</strain>
    </source>
</reference>